<dbReference type="AlphaFoldDB" id="A0A1J5PY88"/>
<accession>A0A1J5PY88</accession>
<gene>
    <name evidence="1" type="ORF">GALL_455940</name>
</gene>
<name>A0A1J5PY88_9ZZZZ</name>
<protein>
    <submittedName>
        <fullName evidence="1">Uncharacterized protein</fullName>
    </submittedName>
</protein>
<dbReference type="EMBL" id="MLJW01003134">
    <property type="protein sequence ID" value="OIQ72775.1"/>
    <property type="molecule type" value="Genomic_DNA"/>
</dbReference>
<reference evidence="1" key="1">
    <citation type="submission" date="2016-10" db="EMBL/GenBank/DDBJ databases">
        <title>Sequence of Gallionella enrichment culture.</title>
        <authorList>
            <person name="Poehlein A."/>
            <person name="Muehling M."/>
            <person name="Daniel R."/>
        </authorList>
    </citation>
    <scope>NUCLEOTIDE SEQUENCE</scope>
</reference>
<comment type="caution">
    <text evidence="1">The sequence shown here is derived from an EMBL/GenBank/DDBJ whole genome shotgun (WGS) entry which is preliminary data.</text>
</comment>
<organism evidence="1">
    <name type="scientific">mine drainage metagenome</name>
    <dbReference type="NCBI Taxonomy" id="410659"/>
    <lineage>
        <taxon>unclassified sequences</taxon>
        <taxon>metagenomes</taxon>
        <taxon>ecological metagenomes</taxon>
    </lineage>
</organism>
<proteinExistence type="predicted"/>
<sequence>MTSRRKLNALDYMLANKADAAFELLQKKEGELVAPAYIQEAINWINE</sequence>
<evidence type="ECO:0000313" key="1">
    <source>
        <dbReference type="EMBL" id="OIQ72775.1"/>
    </source>
</evidence>